<feature type="non-terminal residue" evidence="2">
    <location>
        <position position="1"/>
    </location>
</feature>
<keyword evidence="3" id="KW-1185">Reference proteome</keyword>
<reference evidence="2" key="1">
    <citation type="submission" date="2022-08" db="EMBL/GenBank/DDBJ databases">
        <authorList>
            <person name="Deng Y."/>
            <person name="Han X.-F."/>
            <person name="Zhang Y.-Q."/>
        </authorList>
    </citation>
    <scope>NUCLEOTIDE SEQUENCE</scope>
    <source>
        <strain evidence="2">CPCC 203386</strain>
    </source>
</reference>
<proteinExistence type="predicted"/>
<sequence>MSADRDSEHYKHFEENFPEDPAVQAIAPDALVMAQQLRKMMADDPSFTHSKAMEVAAKTLDKYASGTFAEHHGDETKPRSLIHSDVLNGVHKMGVR</sequence>
<evidence type="ECO:0000313" key="2">
    <source>
        <dbReference type="EMBL" id="MCS5737136.1"/>
    </source>
</evidence>
<accession>A0ABT2HB16</accession>
<feature type="compositionally biased region" description="Basic and acidic residues" evidence="1">
    <location>
        <begin position="69"/>
        <end position="78"/>
    </location>
</feature>
<dbReference type="Proteomes" id="UP001165586">
    <property type="component" value="Unassembled WGS sequence"/>
</dbReference>
<dbReference type="RefSeq" id="WP_259543456.1">
    <property type="nucleotide sequence ID" value="NZ_JANLCJ010000443.1"/>
</dbReference>
<feature type="region of interest" description="Disordered" evidence="1">
    <location>
        <begin position="69"/>
        <end position="88"/>
    </location>
</feature>
<dbReference type="EMBL" id="JANLCJ010000443">
    <property type="protein sequence ID" value="MCS5737136.1"/>
    <property type="molecule type" value="Genomic_DNA"/>
</dbReference>
<evidence type="ECO:0000256" key="1">
    <source>
        <dbReference type="SAM" id="MobiDB-lite"/>
    </source>
</evidence>
<organism evidence="2 3">
    <name type="scientific">Herbiconiux daphne</name>
    <dbReference type="NCBI Taxonomy" id="2970914"/>
    <lineage>
        <taxon>Bacteria</taxon>
        <taxon>Bacillati</taxon>
        <taxon>Actinomycetota</taxon>
        <taxon>Actinomycetes</taxon>
        <taxon>Micrococcales</taxon>
        <taxon>Microbacteriaceae</taxon>
        <taxon>Herbiconiux</taxon>
    </lineage>
</organism>
<gene>
    <name evidence="2" type="ORF">N1032_25750</name>
</gene>
<name>A0ABT2HB16_9MICO</name>
<evidence type="ECO:0000313" key="3">
    <source>
        <dbReference type="Proteomes" id="UP001165586"/>
    </source>
</evidence>
<comment type="caution">
    <text evidence="2">The sequence shown here is derived from an EMBL/GenBank/DDBJ whole genome shotgun (WGS) entry which is preliminary data.</text>
</comment>
<protein>
    <submittedName>
        <fullName evidence="2">Uncharacterized protein</fullName>
    </submittedName>
</protein>